<organism evidence="3 4">
    <name type="scientific">Rodentibacter pneumotropicus</name>
    <dbReference type="NCBI Taxonomy" id="758"/>
    <lineage>
        <taxon>Bacteria</taxon>
        <taxon>Pseudomonadati</taxon>
        <taxon>Pseudomonadota</taxon>
        <taxon>Gammaproteobacteria</taxon>
        <taxon>Pasteurellales</taxon>
        <taxon>Pasteurellaceae</taxon>
        <taxon>Rodentibacter</taxon>
    </lineage>
</organism>
<dbReference type="PROSITE" id="PS01274">
    <property type="entry name" value="COA_TRANSF_2"/>
    <property type="match status" value="1"/>
</dbReference>
<keyword evidence="2 3" id="KW-0808">Transferase</keyword>
<accession>A0A4S2Q226</accession>
<evidence type="ECO:0000313" key="3">
    <source>
        <dbReference type="EMBL" id="THA10104.1"/>
    </source>
</evidence>
<name>A0A4S2Q226_9PAST</name>
<dbReference type="Pfam" id="PF01144">
    <property type="entry name" value="CoA_trans"/>
    <property type="match status" value="1"/>
</dbReference>
<evidence type="ECO:0000313" key="4">
    <source>
        <dbReference type="Proteomes" id="UP000306758"/>
    </source>
</evidence>
<dbReference type="PANTHER" id="PTHR13707:SF57">
    <property type="entry name" value="SUCCINYL-COA:3-KETOACID COENZYME A TRANSFERASE SUBUNIT B-RELATED"/>
    <property type="match status" value="1"/>
</dbReference>
<dbReference type="SMART" id="SM00882">
    <property type="entry name" value="CoA_trans"/>
    <property type="match status" value="1"/>
</dbReference>
<dbReference type="RefSeq" id="WP_136123265.1">
    <property type="nucleotide sequence ID" value="NZ_QXNI01000020.1"/>
</dbReference>
<dbReference type="NCBIfam" id="TIGR02428">
    <property type="entry name" value="pcaJ_scoB_fam"/>
    <property type="match status" value="1"/>
</dbReference>
<dbReference type="Gene3D" id="3.40.1080.10">
    <property type="entry name" value="Glutaconate Coenzyme A-transferase"/>
    <property type="match status" value="1"/>
</dbReference>
<protein>
    <submittedName>
        <fullName evidence="3">CoA transferase subunit B</fullName>
    </submittedName>
</protein>
<dbReference type="InterPro" id="IPR012791">
    <property type="entry name" value="3-oxoacid_CoA-transf_B"/>
</dbReference>
<dbReference type="GO" id="GO:0008410">
    <property type="term" value="F:CoA-transferase activity"/>
    <property type="evidence" value="ECO:0007669"/>
    <property type="project" value="InterPro"/>
</dbReference>
<gene>
    <name evidence="3" type="ORF">D3M78_03985</name>
</gene>
<comment type="similarity">
    <text evidence="1">Belongs to the 3-oxoacid CoA-transferase subunit B family.</text>
</comment>
<dbReference type="SUPFAM" id="SSF100950">
    <property type="entry name" value="NagB/RpiA/CoA transferase-like"/>
    <property type="match status" value="1"/>
</dbReference>
<dbReference type="EMBL" id="QXNI01000020">
    <property type="protein sequence ID" value="THA10104.1"/>
    <property type="molecule type" value="Genomic_DNA"/>
</dbReference>
<evidence type="ECO:0000256" key="1">
    <source>
        <dbReference type="ARBA" id="ARBA00007047"/>
    </source>
</evidence>
<dbReference type="InterPro" id="IPR037171">
    <property type="entry name" value="NagB/RpiA_transferase-like"/>
</dbReference>
<dbReference type="PANTHER" id="PTHR13707">
    <property type="entry name" value="KETOACID-COENZYME A TRANSFERASE"/>
    <property type="match status" value="1"/>
</dbReference>
<dbReference type="AlphaFoldDB" id="A0A4S2Q226"/>
<dbReference type="InterPro" id="IPR004165">
    <property type="entry name" value="CoA_trans_fam_I"/>
</dbReference>
<sequence>MNAKELIARRIAMELKDGDIVNLGIGLPTLVANYLPDNVDITLQSENGFLGLTAHDPQNDNPNVVNAGGQPCGIKADGAFFDSAFSFALIRGGHVDACVLGGLEVDQQANLANWMVPGKMVPGMGGAMDLVTGAKKVIIGMEHCAKSGSSKILKQCSLPLTAVKKVKMIVTELAVFEFEQDKLILKEHAPNVDLATIRAKTEADFIVADDFKPMVISQKGLSHD</sequence>
<reference evidence="3 4" key="1">
    <citation type="journal article" date="2019" name="Vet. Microbiol.">
        <title>Development of multi locus sequence typing (MLST) of Rodentibacter pneumotropicus.</title>
        <authorList>
            <person name="Adhikary S."/>
            <person name="Bisgaard M."/>
            <person name="Boot R."/>
            <person name="Benga L."/>
            <person name="Nicklas W."/>
            <person name="Christensen H."/>
        </authorList>
    </citation>
    <scope>NUCLEOTIDE SEQUENCE [LARGE SCALE GENOMIC DNA]</scope>
    <source>
        <strain evidence="3 4">Ac84</strain>
    </source>
</reference>
<proteinExistence type="inferred from homology"/>
<evidence type="ECO:0000256" key="2">
    <source>
        <dbReference type="ARBA" id="ARBA00022679"/>
    </source>
</evidence>
<dbReference type="InterPro" id="IPR004164">
    <property type="entry name" value="CoA_transf_AS"/>
</dbReference>
<comment type="caution">
    <text evidence="3">The sequence shown here is derived from an EMBL/GenBank/DDBJ whole genome shotgun (WGS) entry which is preliminary data.</text>
</comment>
<dbReference type="Proteomes" id="UP000306758">
    <property type="component" value="Unassembled WGS sequence"/>
</dbReference>